<keyword evidence="1" id="KW-0472">Membrane</keyword>
<evidence type="ECO:0000313" key="3">
    <source>
        <dbReference type="Proteomes" id="UP000250140"/>
    </source>
</evidence>
<accession>A0A8E2EXI9</accession>
<protein>
    <submittedName>
        <fullName evidence="2">Uncharacterized protein</fullName>
    </submittedName>
</protein>
<sequence>MGTSSLNQPFLSGLFETSSLASHIPAPVHPWRTGFWRRFPWLGILALFGAVLCAAAMVGILVASDNKPVDHWNIQPTVYLSIASTAANILLQFALTEGTTIFWWVRALQGETTVKNLHDYWDHGRHLAPALFAGKSINLAAFACIAVAITPLNGPLIQRASVVGSLHMTRETTVRVPIAPVLPDGFTGLITGRGHQTAMPNSNISALVKAYNAKLPVNITESLCEGNCVATLQGAGFSINCAALATPFDVTPRLFDNGTVDPSSFDTTYIFQTNFTYWEMEQGMMNLTTLYKATTSCNGDLMIDQCTLMPAIMEYHVIIVNNTVALDPAYTYKDDKLIKLTPAFVNTFTGPTTYGGLWLILNSMIESSASMNFAGAVGYDVVSSGLPAFEYANGTHALDTQNCTSNWNSPTDDMLATVRDMLFRTALLAANSSTIQTVKALQTDPMTVFKSHYQFLGLALLVTFLGIFCVIPTFLGWWNLGRAVSLSPVETAKAFSAPMLYSSDSNATADQLLRDVGGRRVRYGAVAVVDGRAIGHSELVPYGAEVRQKLEMADPGWISKPNNGALFDG</sequence>
<feature type="transmembrane region" description="Helical" evidence="1">
    <location>
        <begin position="455"/>
        <end position="478"/>
    </location>
</feature>
<gene>
    <name evidence="2" type="ORF">AOQ84DRAFT_355343</name>
</gene>
<feature type="transmembrane region" description="Helical" evidence="1">
    <location>
        <begin position="39"/>
        <end position="64"/>
    </location>
</feature>
<dbReference type="EMBL" id="KV749992">
    <property type="protein sequence ID" value="OCL06727.1"/>
    <property type="molecule type" value="Genomic_DNA"/>
</dbReference>
<dbReference type="InterPro" id="IPR021514">
    <property type="entry name" value="DUF3176"/>
</dbReference>
<dbReference type="OrthoDB" id="5357734at2759"/>
<dbReference type="Proteomes" id="UP000250140">
    <property type="component" value="Unassembled WGS sequence"/>
</dbReference>
<proteinExistence type="predicted"/>
<keyword evidence="3" id="KW-1185">Reference proteome</keyword>
<evidence type="ECO:0000313" key="2">
    <source>
        <dbReference type="EMBL" id="OCL06727.1"/>
    </source>
</evidence>
<organism evidence="2 3">
    <name type="scientific">Glonium stellatum</name>
    <dbReference type="NCBI Taxonomy" id="574774"/>
    <lineage>
        <taxon>Eukaryota</taxon>
        <taxon>Fungi</taxon>
        <taxon>Dikarya</taxon>
        <taxon>Ascomycota</taxon>
        <taxon>Pezizomycotina</taxon>
        <taxon>Dothideomycetes</taxon>
        <taxon>Pleosporomycetidae</taxon>
        <taxon>Gloniales</taxon>
        <taxon>Gloniaceae</taxon>
        <taxon>Glonium</taxon>
    </lineage>
</organism>
<dbReference type="PANTHER" id="PTHR37576">
    <property type="entry name" value="DEFECT AT LOW TEMPERATURE PROTEIN 1"/>
    <property type="match status" value="1"/>
</dbReference>
<dbReference type="AlphaFoldDB" id="A0A8E2EXI9"/>
<dbReference type="Pfam" id="PF11374">
    <property type="entry name" value="DUF3176"/>
    <property type="match status" value="1"/>
</dbReference>
<reference evidence="2 3" key="1">
    <citation type="journal article" date="2016" name="Nat. Commun.">
        <title>Ectomycorrhizal ecology is imprinted in the genome of the dominant symbiotic fungus Cenococcum geophilum.</title>
        <authorList>
            <consortium name="DOE Joint Genome Institute"/>
            <person name="Peter M."/>
            <person name="Kohler A."/>
            <person name="Ohm R.A."/>
            <person name="Kuo A."/>
            <person name="Krutzmann J."/>
            <person name="Morin E."/>
            <person name="Arend M."/>
            <person name="Barry K.W."/>
            <person name="Binder M."/>
            <person name="Choi C."/>
            <person name="Clum A."/>
            <person name="Copeland A."/>
            <person name="Grisel N."/>
            <person name="Haridas S."/>
            <person name="Kipfer T."/>
            <person name="LaButti K."/>
            <person name="Lindquist E."/>
            <person name="Lipzen A."/>
            <person name="Maire R."/>
            <person name="Meier B."/>
            <person name="Mihaltcheva S."/>
            <person name="Molinier V."/>
            <person name="Murat C."/>
            <person name="Poggeler S."/>
            <person name="Quandt C.A."/>
            <person name="Sperisen C."/>
            <person name="Tritt A."/>
            <person name="Tisserant E."/>
            <person name="Crous P.W."/>
            <person name="Henrissat B."/>
            <person name="Nehls U."/>
            <person name="Egli S."/>
            <person name="Spatafora J.W."/>
            <person name="Grigoriev I.V."/>
            <person name="Martin F.M."/>
        </authorList>
    </citation>
    <scope>NUCLEOTIDE SEQUENCE [LARGE SCALE GENOMIC DNA]</scope>
    <source>
        <strain evidence="2 3">CBS 207.34</strain>
    </source>
</reference>
<feature type="transmembrane region" description="Helical" evidence="1">
    <location>
        <begin position="76"/>
        <end position="95"/>
    </location>
</feature>
<keyword evidence="1" id="KW-0812">Transmembrane</keyword>
<dbReference type="PANTHER" id="PTHR37576:SF2">
    <property type="entry name" value="DEFECT AT LOW TEMPERATURE PROTEIN 1"/>
    <property type="match status" value="1"/>
</dbReference>
<name>A0A8E2EXI9_9PEZI</name>
<keyword evidence="1" id="KW-1133">Transmembrane helix</keyword>
<evidence type="ECO:0000256" key="1">
    <source>
        <dbReference type="SAM" id="Phobius"/>
    </source>
</evidence>